<evidence type="ECO:0000256" key="1">
    <source>
        <dbReference type="ARBA" id="ARBA00004496"/>
    </source>
</evidence>
<evidence type="ECO:0000256" key="13">
    <source>
        <dbReference type="ARBA" id="ARBA00042443"/>
    </source>
</evidence>
<name>A0ABD2YMZ1_9GENT</name>
<dbReference type="EC" id="2.5.1.7" evidence="11"/>
<protein>
    <recommendedName>
        <fullName evidence="12">UDP-N-acetylglucosamine 1-carboxyvinyltransferase</fullName>
        <ecNumber evidence="11">2.5.1.7</ecNumber>
    </recommendedName>
    <alternativeName>
        <fullName evidence="13">Enoylpyruvate transferase</fullName>
    </alternativeName>
    <alternativeName>
        <fullName evidence="14">UDP-N-acetylglucosamine enolpyruvyl transferase</fullName>
    </alternativeName>
</protein>
<keyword evidence="8" id="KW-0131">Cell cycle</keyword>
<keyword evidence="5" id="KW-0808">Transferase</keyword>
<evidence type="ECO:0000313" key="18">
    <source>
        <dbReference type="EMBL" id="KAL3508760.1"/>
    </source>
</evidence>
<dbReference type="GO" id="GO:0071555">
    <property type="term" value="P:cell wall organization"/>
    <property type="evidence" value="ECO:0007669"/>
    <property type="project" value="UniProtKB-KW"/>
</dbReference>
<accession>A0ABD2YMZ1</accession>
<dbReference type="GO" id="GO:0051301">
    <property type="term" value="P:cell division"/>
    <property type="evidence" value="ECO:0007669"/>
    <property type="project" value="UniProtKB-KW"/>
</dbReference>
<dbReference type="EMBL" id="JBJUIK010000012">
    <property type="protein sequence ID" value="KAL3508760.1"/>
    <property type="molecule type" value="Genomic_DNA"/>
</dbReference>
<keyword evidence="6" id="KW-0133">Cell shape</keyword>
<dbReference type="CDD" id="cd01555">
    <property type="entry name" value="UdpNAET"/>
    <property type="match status" value="1"/>
</dbReference>
<comment type="pathway">
    <text evidence="2">Cell wall biogenesis; peptidoglycan biosynthesis.</text>
</comment>
<dbReference type="InterPro" id="IPR001986">
    <property type="entry name" value="Enolpyruvate_Tfrase_dom"/>
</dbReference>
<evidence type="ECO:0000256" key="10">
    <source>
        <dbReference type="ARBA" id="ARBA00038367"/>
    </source>
</evidence>
<evidence type="ECO:0000256" key="15">
    <source>
        <dbReference type="ARBA" id="ARBA00047527"/>
    </source>
</evidence>
<keyword evidence="4" id="KW-0132">Cell division</keyword>
<feature type="region of interest" description="Disordered" evidence="16">
    <location>
        <begin position="1"/>
        <end position="31"/>
    </location>
</feature>
<evidence type="ECO:0000256" key="6">
    <source>
        <dbReference type="ARBA" id="ARBA00022960"/>
    </source>
</evidence>
<dbReference type="InterPro" id="IPR050068">
    <property type="entry name" value="MurA_subfamily"/>
</dbReference>
<dbReference type="AlphaFoldDB" id="A0ABD2YMZ1"/>
<reference evidence="18 19" key="1">
    <citation type="submission" date="2024-11" db="EMBL/GenBank/DDBJ databases">
        <title>A near-complete genome assembly of Cinchona calisaya.</title>
        <authorList>
            <person name="Lian D.C."/>
            <person name="Zhao X.W."/>
            <person name="Wei L."/>
        </authorList>
    </citation>
    <scope>NUCLEOTIDE SEQUENCE [LARGE SCALE GENOMIC DNA]</scope>
    <source>
        <tissue evidence="18">Nenye</tissue>
    </source>
</reference>
<keyword evidence="19" id="KW-1185">Reference proteome</keyword>
<dbReference type="Pfam" id="PF00275">
    <property type="entry name" value="EPSP_synthase"/>
    <property type="match status" value="1"/>
</dbReference>
<dbReference type="HAMAP" id="MF_00111">
    <property type="entry name" value="MurA"/>
    <property type="match status" value="1"/>
</dbReference>
<evidence type="ECO:0000256" key="12">
    <source>
        <dbReference type="ARBA" id="ARBA00039754"/>
    </source>
</evidence>
<dbReference type="SUPFAM" id="SSF55205">
    <property type="entry name" value="EPT/RTPC-like"/>
    <property type="match status" value="1"/>
</dbReference>
<evidence type="ECO:0000256" key="2">
    <source>
        <dbReference type="ARBA" id="ARBA00004752"/>
    </source>
</evidence>
<evidence type="ECO:0000256" key="14">
    <source>
        <dbReference type="ARBA" id="ARBA00042842"/>
    </source>
</evidence>
<dbReference type="InterPro" id="IPR036968">
    <property type="entry name" value="Enolpyruvate_Tfrase_sf"/>
</dbReference>
<comment type="caution">
    <text evidence="18">The sequence shown here is derived from an EMBL/GenBank/DDBJ whole genome shotgun (WGS) entry which is preliminary data.</text>
</comment>
<comment type="subcellular location">
    <subcellularLocation>
        <location evidence="1">Cytoplasm</location>
    </subcellularLocation>
</comment>
<keyword evidence="7" id="KW-0573">Peptidoglycan synthesis</keyword>
<dbReference type="GO" id="GO:0008760">
    <property type="term" value="F:UDP-N-acetylglucosamine 1-carboxyvinyltransferase activity"/>
    <property type="evidence" value="ECO:0007669"/>
    <property type="project" value="UniProtKB-EC"/>
</dbReference>
<keyword evidence="3" id="KW-0963">Cytoplasm</keyword>
<feature type="domain" description="Enolpyruvate transferase" evidence="17">
    <location>
        <begin position="56"/>
        <end position="468"/>
    </location>
</feature>
<dbReference type="PANTHER" id="PTHR43783:SF1">
    <property type="entry name" value="UDP-N-ACETYLGLUCOSAMINE 1-CARBOXYVINYLTRANSFERASE"/>
    <property type="match status" value="1"/>
</dbReference>
<sequence length="486" mass="51640">MASRLKPPNSRYFFSPPLQKPTNKPPHLFPHLPKSLSIPHNDTKIPPGPTEKLIINGGSKLSGHVNISGSKNSALSILAATLCCSGTSKLTNVPYLSDTRTMASVLESLGAEVEFCGNEFVVSTDGISSVEPDSDSVGKIRGGFFVIGPLVARFGEAIVGLPGGCDIGSRPVDIYIRGLRALGAIVELRDGKVQAYAANGKGLVGGRFQLDFPSVGATETLMMAASLAKGQTVLSNVAQEPEVIDLAHFLMNCGASIRGAGSKELHINGKDRLHGSCYSIIPDRIEAGSFMLAAAITRSCISLSPIFPSYLSCLIEKLLGAGCKIVQCTRDNLELSAIPGIFGDDLQGFDIKTRPFPGFPTDLQPQTMAFLSTCNGKSIVEESVFENRMNHVKELRKLGLRIQVCGSTALISGKERGRGSPIYGSRVAATNLRGGMSLVLAGLAAEGITEISGISHIDRGYENLEKKLQILGANVKRLNPRPNLVQ</sequence>
<keyword evidence="9" id="KW-0961">Cell wall biogenesis/degradation</keyword>
<dbReference type="NCBIfam" id="NF006873">
    <property type="entry name" value="PRK09369.1"/>
    <property type="match status" value="1"/>
</dbReference>
<evidence type="ECO:0000256" key="8">
    <source>
        <dbReference type="ARBA" id="ARBA00023306"/>
    </source>
</evidence>
<organism evidence="18 19">
    <name type="scientific">Cinchona calisaya</name>
    <dbReference type="NCBI Taxonomy" id="153742"/>
    <lineage>
        <taxon>Eukaryota</taxon>
        <taxon>Viridiplantae</taxon>
        <taxon>Streptophyta</taxon>
        <taxon>Embryophyta</taxon>
        <taxon>Tracheophyta</taxon>
        <taxon>Spermatophyta</taxon>
        <taxon>Magnoliopsida</taxon>
        <taxon>eudicotyledons</taxon>
        <taxon>Gunneridae</taxon>
        <taxon>Pentapetalae</taxon>
        <taxon>asterids</taxon>
        <taxon>lamiids</taxon>
        <taxon>Gentianales</taxon>
        <taxon>Rubiaceae</taxon>
        <taxon>Cinchonoideae</taxon>
        <taxon>Cinchoneae</taxon>
        <taxon>Cinchona</taxon>
    </lineage>
</organism>
<dbReference type="Gene3D" id="3.65.10.10">
    <property type="entry name" value="Enolpyruvate transferase domain"/>
    <property type="match status" value="2"/>
</dbReference>
<evidence type="ECO:0000256" key="11">
    <source>
        <dbReference type="ARBA" id="ARBA00039108"/>
    </source>
</evidence>
<dbReference type="GO" id="GO:0005737">
    <property type="term" value="C:cytoplasm"/>
    <property type="evidence" value="ECO:0007669"/>
    <property type="project" value="UniProtKB-SubCell"/>
</dbReference>
<evidence type="ECO:0000313" key="19">
    <source>
        <dbReference type="Proteomes" id="UP001630127"/>
    </source>
</evidence>
<evidence type="ECO:0000256" key="9">
    <source>
        <dbReference type="ARBA" id="ARBA00023316"/>
    </source>
</evidence>
<evidence type="ECO:0000256" key="7">
    <source>
        <dbReference type="ARBA" id="ARBA00022984"/>
    </source>
</evidence>
<dbReference type="Proteomes" id="UP001630127">
    <property type="component" value="Unassembled WGS sequence"/>
</dbReference>
<dbReference type="InterPro" id="IPR013792">
    <property type="entry name" value="RNA3'P_cycl/enolpyr_Trfase_a/b"/>
</dbReference>
<gene>
    <name evidence="18" type="ORF">ACH5RR_028161</name>
</gene>
<proteinExistence type="inferred from homology"/>
<evidence type="ECO:0000259" key="17">
    <source>
        <dbReference type="Pfam" id="PF00275"/>
    </source>
</evidence>
<evidence type="ECO:0000256" key="5">
    <source>
        <dbReference type="ARBA" id="ARBA00022679"/>
    </source>
</evidence>
<dbReference type="PANTHER" id="PTHR43783">
    <property type="entry name" value="UDP-N-ACETYLGLUCOSAMINE 1-CARBOXYVINYLTRANSFERASE"/>
    <property type="match status" value="1"/>
</dbReference>
<dbReference type="NCBIfam" id="TIGR01072">
    <property type="entry name" value="murA"/>
    <property type="match status" value="1"/>
</dbReference>
<comment type="catalytic activity">
    <reaction evidence="15">
        <text>phosphoenolpyruvate + UDP-N-acetyl-alpha-D-glucosamine = UDP-N-acetyl-3-O-(1-carboxyvinyl)-alpha-D-glucosamine + phosphate</text>
        <dbReference type="Rhea" id="RHEA:18681"/>
        <dbReference type="ChEBI" id="CHEBI:43474"/>
        <dbReference type="ChEBI" id="CHEBI:57705"/>
        <dbReference type="ChEBI" id="CHEBI:58702"/>
        <dbReference type="ChEBI" id="CHEBI:68483"/>
        <dbReference type="EC" id="2.5.1.7"/>
    </reaction>
</comment>
<evidence type="ECO:0000256" key="4">
    <source>
        <dbReference type="ARBA" id="ARBA00022618"/>
    </source>
</evidence>
<evidence type="ECO:0000256" key="3">
    <source>
        <dbReference type="ARBA" id="ARBA00022490"/>
    </source>
</evidence>
<evidence type="ECO:0000256" key="16">
    <source>
        <dbReference type="SAM" id="MobiDB-lite"/>
    </source>
</evidence>
<dbReference type="InterPro" id="IPR005750">
    <property type="entry name" value="UDP_GlcNAc_COvinyl_MurA"/>
</dbReference>
<comment type="similarity">
    <text evidence="10">Belongs to the EPSP synthase family. MurA subfamily.</text>
</comment>
<dbReference type="GO" id="GO:0008360">
    <property type="term" value="P:regulation of cell shape"/>
    <property type="evidence" value="ECO:0007669"/>
    <property type="project" value="UniProtKB-KW"/>
</dbReference>